<dbReference type="Pfam" id="PF00400">
    <property type="entry name" value="WD40"/>
    <property type="match status" value="3"/>
</dbReference>
<dbReference type="AlphaFoldDB" id="A0A1B7MLB3"/>
<dbReference type="PROSITE" id="PS50294">
    <property type="entry name" value="WD_REPEATS_REGION"/>
    <property type="match status" value="2"/>
</dbReference>
<dbReference type="STRING" id="1314800.A0A1B7MLB3"/>
<evidence type="ECO:0000313" key="6">
    <source>
        <dbReference type="Proteomes" id="UP000092154"/>
    </source>
</evidence>
<dbReference type="InParanoid" id="A0A1B7MLB3"/>
<dbReference type="PROSITE" id="PS50082">
    <property type="entry name" value="WD_REPEATS_2"/>
    <property type="match status" value="3"/>
</dbReference>
<sequence length="539" mass="59316">MPPGPTQSFATADKLVEVMTLEVEPIDVYTPDGKRKLDPYFRFISYFPNGNQMISGSNDKSVRRWDLKTSKEIEEARVVCEKEVFVVAVSRDGRWVVAGGGGPAYDSSAELKACEVETRMTKTLEGHLGTVTCIDISMDNKLLASGSTDRTGRIWDLNTGEFVAGPFECGDRSWLEAVRFSQDSKKLAVRSGNGRCLEVWDLKAQKLDVRVGKQSGVIFPSPPLFWTNKDRTIVAAFTFTGGYPTTIYEFDSSTLETVGAPFEAHTELVIGLALSFDCALLASSSHDHTIKLWAFESRELLASFNVRDPYSLILSPDSRQLAYATSEQNLGKIRICDIPLEILASIWPAPSNDPPKKRHTRDALHSDATSLPTAAHRKPLPLQPPPTVHRQPSPVLRHLRKLLPSLLRRGTGPPVQHDELCDLLDVPTTSSHHPNLPHSAQSTTQGKLRLGLWENSPPTCIKSIRTGRSRAPPRIADVSLAQGQPRNAAADAPSKDDGCVRDEEFDSPPPSPYPDSERASEPVLTNNGEHGSVRSCFCF</sequence>
<keyword evidence="6" id="KW-1185">Reference proteome</keyword>
<proteinExistence type="predicted"/>
<dbReference type="Proteomes" id="UP000092154">
    <property type="component" value="Unassembled WGS sequence"/>
</dbReference>
<accession>A0A1B7MLB3</accession>
<evidence type="ECO:0000256" key="3">
    <source>
        <dbReference type="PROSITE-ProRule" id="PRU00221"/>
    </source>
</evidence>
<dbReference type="InterPro" id="IPR001680">
    <property type="entry name" value="WD40_rpt"/>
</dbReference>
<reference evidence="5 6" key="1">
    <citation type="submission" date="2016-06" db="EMBL/GenBank/DDBJ databases">
        <title>Comparative genomics of the ectomycorrhizal sister species Rhizopogon vinicolor and Rhizopogon vesiculosus (Basidiomycota: Boletales) reveals a divergence of the mating type B locus.</title>
        <authorList>
            <consortium name="DOE Joint Genome Institute"/>
            <person name="Mujic A.B."/>
            <person name="Kuo A."/>
            <person name="Tritt A."/>
            <person name="Lipzen A."/>
            <person name="Chen C."/>
            <person name="Johnson J."/>
            <person name="Sharma A."/>
            <person name="Barry K."/>
            <person name="Grigoriev I.V."/>
            <person name="Spatafora J.W."/>
        </authorList>
    </citation>
    <scope>NUCLEOTIDE SEQUENCE [LARGE SCALE GENOMIC DNA]</scope>
    <source>
        <strain evidence="5 6">AM-OR11-026</strain>
    </source>
</reference>
<dbReference type="EMBL" id="KV448777">
    <property type="protein sequence ID" value="OAX33395.1"/>
    <property type="molecule type" value="Genomic_DNA"/>
</dbReference>
<dbReference type="PANTHER" id="PTHR19848">
    <property type="entry name" value="WD40 REPEAT PROTEIN"/>
    <property type="match status" value="1"/>
</dbReference>
<feature type="repeat" description="WD" evidence="3">
    <location>
        <begin position="262"/>
        <end position="303"/>
    </location>
</feature>
<dbReference type="OrthoDB" id="2624652at2759"/>
<feature type="region of interest" description="Disordered" evidence="4">
    <location>
        <begin position="349"/>
        <end position="392"/>
    </location>
</feature>
<dbReference type="SUPFAM" id="SSF82171">
    <property type="entry name" value="DPP6 N-terminal domain-like"/>
    <property type="match status" value="1"/>
</dbReference>
<keyword evidence="1 3" id="KW-0853">WD repeat</keyword>
<evidence type="ECO:0000313" key="5">
    <source>
        <dbReference type="EMBL" id="OAX33395.1"/>
    </source>
</evidence>
<dbReference type="PRINTS" id="PR00320">
    <property type="entry name" value="GPROTEINBRPT"/>
</dbReference>
<dbReference type="InterPro" id="IPR020472">
    <property type="entry name" value="WD40_PAC1"/>
</dbReference>
<feature type="compositionally biased region" description="Basic and acidic residues" evidence="4">
    <location>
        <begin position="493"/>
        <end position="502"/>
    </location>
</feature>
<feature type="repeat" description="WD" evidence="3">
    <location>
        <begin position="44"/>
        <end position="75"/>
    </location>
</feature>
<dbReference type="Gene3D" id="2.130.10.10">
    <property type="entry name" value="YVTN repeat-like/Quinoprotein amine dehydrogenase"/>
    <property type="match status" value="2"/>
</dbReference>
<dbReference type="InterPro" id="IPR015943">
    <property type="entry name" value="WD40/YVTN_repeat-like_dom_sf"/>
</dbReference>
<dbReference type="PANTHER" id="PTHR19848:SF8">
    <property type="entry name" value="F-BOX AND WD REPEAT DOMAIN CONTAINING 7"/>
    <property type="match status" value="1"/>
</dbReference>
<feature type="repeat" description="WD" evidence="3">
    <location>
        <begin position="124"/>
        <end position="165"/>
    </location>
</feature>
<organism evidence="5 6">
    <name type="scientific">Rhizopogon vinicolor AM-OR11-026</name>
    <dbReference type="NCBI Taxonomy" id="1314800"/>
    <lineage>
        <taxon>Eukaryota</taxon>
        <taxon>Fungi</taxon>
        <taxon>Dikarya</taxon>
        <taxon>Basidiomycota</taxon>
        <taxon>Agaricomycotina</taxon>
        <taxon>Agaricomycetes</taxon>
        <taxon>Agaricomycetidae</taxon>
        <taxon>Boletales</taxon>
        <taxon>Suillineae</taxon>
        <taxon>Rhizopogonaceae</taxon>
        <taxon>Rhizopogon</taxon>
    </lineage>
</organism>
<evidence type="ECO:0000256" key="1">
    <source>
        <dbReference type="ARBA" id="ARBA00022574"/>
    </source>
</evidence>
<evidence type="ECO:0000256" key="4">
    <source>
        <dbReference type="SAM" id="MobiDB-lite"/>
    </source>
</evidence>
<protein>
    <submittedName>
        <fullName evidence="5">WD40 repeat-like protein</fullName>
    </submittedName>
</protein>
<gene>
    <name evidence="5" type="ORF">K503DRAFT_869574</name>
</gene>
<evidence type="ECO:0000256" key="2">
    <source>
        <dbReference type="ARBA" id="ARBA00022737"/>
    </source>
</evidence>
<dbReference type="SMART" id="SM00320">
    <property type="entry name" value="WD40"/>
    <property type="match status" value="5"/>
</dbReference>
<dbReference type="CDD" id="cd00200">
    <property type="entry name" value="WD40"/>
    <property type="match status" value="1"/>
</dbReference>
<name>A0A1B7MLB3_9AGAM</name>
<keyword evidence="2" id="KW-0677">Repeat</keyword>
<feature type="region of interest" description="Disordered" evidence="4">
    <location>
        <begin position="479"/>
        <end position="539"/>
    </location>
</feature>